<comment type="caution">
    <text evidence="2">The sequence shown here is derived from an EMBL/GenBank/DDBJ whole genome shotgun (WGS) entry which is preliminary data.</text>
</comment>
<dbReference type="Gene3D" id="3.30.9.10">
    <property type="entry name" value="D-Amino Acid Oxidase, subunit A, domain 2"/>
    <property type="match status" value="1"/>
</dbReference>
<dbReference type="RefSeq" id="WP_210876660.1">
    <property type="nucleotide sequence ID" value="NZ_JAGPNL010000014.1"/>
</dbReference>
<dbReference type="Pfam" id="PF01266">
    <property type="entry name" value="DAO"/>
    <property type="match status" value="1"/>
</dbReference>
<feature type="domain" description="FAD dependent oxidoreductase" evidence="1">
    <location>
        <begin position="45"/>
        <end position="409"/>
    </location>
</feature>
<sequence>MARSAEHRGDDGTRALREALPVPYWLDDPARPRPEPALTGAESCDLLVVGGGYSGLWTALLAKERDPARDVVLLEGREIGWAASGRNGGFCAASLTHGLPNGLTRWPGEIARLEELGRRNLDEIEESVQRHGIDCDFERTGEIDVATAPHQARELEDWYGEIRRRGLADGMEWLDADAVRAEVDSPTFLGGLYDRRGVAMLNPAKLAWGLKRACLALGVRVHEHTPALGLRPHGAGMAVRTPYGAVRARSVALGTNVFPSLVRRVRPYTVPVYDYALMTEPLDEDRMAAIGWRGRQGLADSANRFHYFRLTRDRRILWGGFDAVYPYGGRVRAEYDHRPQTYARLARHFFACFPQLEGVRFTHAWGGAIDTCTRFSAFFGTAHRGRVAYAAGYTGLGVGATRFGAQVMLDLLAGERTERTELEMVRARPLPFPPEPFAWSGIALTQWSLARADTHGGRRNLWLRTLDRFGLGFDS</sequence>
<protein>
    <submittedName>
        <fullName evidence="2">FAD-dependent oxidoreductase</fullName>
    </submittedName>
</protein>
<proteinExistence type="predicted"/>
<keyword evidence="3" id="KW-1185">Reference proteome</keyword>
<dbReference type="EMBL" id="JAGPNL010000014">
    <property type="protein sequence ID" value="MBQ0830903.1"/>
    <property type="molecule type" value="Genomic_DNA"/>
</dbReference>
<evidence type="ECO:0000313" key="2">
    <source>
        <dbReference type="EMBL" id="MBQ0830903.1"/>
    </source>
</evidence>
<dbReference type="SUPFAM" id="SSF51905">
    <property type="entry name" value="FAD/NAD(P)-binding domain"/>
    <property type="match status" value="1"/>
</dbReference>
<dbReference type="Gene3D" id="3.50.50.60">
    <property type="entry name" value="FAD/NAD(P)-binding domain"/>
    <property type="match status" value="1"/>
</dbReference>
<evidence type="ECO:0000259" key="1">
    <source>
        <dbReference type="Pfam" id="PF01266"/>
    </source>
</evidence>
<dbReference type="InterPro" id="IPR006076">
    <property type="entry name" value="FAD-dep_OxRdtase"/>
</dbReference>
<evidence type="ECO:0000313" key="3">
    <source>
        <dbReference type="Proteomes" id="UP000677875"/>
    </source>
</evidence>
<accession>A0A940XWN2</accession>
<dbReference type="GO" id="GO:0005737">
    <property type="term" value="C:cytoplasm"/>
    <property type="evidence" value="ECO:0007669"/>
    <property type="project" value="TreeGrafter"/>
</dbReference>
<dbReference type="PANTHER" id="PTHR13847:SF281">
    <property type="entry name" value="FAD DEPENDENT OXIDOREDUCTASE DOMAIN-CONTAINING PROTEIN"/>
    <property type="match status" value="1"/>
</dbReference>
<dbReference type="PANTHER" id="PTHR13847">
    <property type="entry name" value="SARCOSINE DEHYDROGENASE-RELATED"/>
    <property type="match status" value="1"/>
</dbReference>
<reference evidence="2" key="1">
    <citation type="submission" date="2021-04" db="EMBL/GenBank/DDBJ databases">
        <title>Genome seq and assembly of Streptomyces sp. RG38.</title>
        <authorList>
            <person name="Chhetri G."/>
        </authorList>
    </citation>
    <scope>NUCLEOTIDE SEQUENCE</scope>
    <source>
        <strain evidence="2">RG38</strain>
    </source>
</reference>
<name>A0A940XWN2_9ACTN</name>
<dbReference type="AlphaFoldDB" id="A0A940XWN2"/>
<gene>
    <name evidence="2" type="ORF">J5Y05_31140</name>
</gene>
<dbReference type="InterPro" id="IPR036188">
    <property type="entry name" value="FAD/NAD-bd_sf"/>
</dbReference>
<organism evidence="2 3">
    <name type="scientific">Streptomyces tagetis</name>
    <dbReference type="NCBI Taxonomy" id="2820809"/>
    <lineage>
        <taxon>Bacteria</taxon>
        <taxon>Bacillati</taxon>
        <taxon>Actinomycetota</taxon>
        <taxon>Actinomycetes</taxon>
        <taxon>Kitasatosporales</taxon>
        <taxon>Streptomycetaceae</taxon>
        <taxon>Streptomyces</taxon>
    </lineage>
</organism>
<dbReference type="Proteomes" id="UP000677875">
    <property type="component" value="Unassembled WGS sequence"/>
</dbReference>